<dbReference type="NCBIfam" id="NF045647">
    <property type="entry name" value="alr0857_fam"/>
    <property type="match status" value="1"/>
</dbReference>
<dbReference type="EMBL" id="CAACVJ010000357">
    <property type="protein sequence ID" value="VEP16201.1"/>
    <property type="molecule type" value="Genomic_DNA"/>
</dbReference>
<name>A0A563VXQ5_9CYAN</name>
<accession>A0A563VXQ5</accession>
<evidence type="ECO:0000313" key="1">
    <source>
        <dbReference type="EMBL" id="VEP16201.1"/>
    </source>
</evidence>
<evidence type="ECO:0000313" key="2">
    <source>
        <dbReference type="Proteomes" id="UP000320055"/>
    </source>
</evidence>
<sequence length="128" mass="14563">MLKITYTENGFYLERLTDSLETWLANRILVCLRATASVYVEPSTASLLLPIDLPYFGTLEALEDHSNNILELDVCDDDSAEVSLQGIWVTTEENSEEGIFVCHLDERTEFFLHQLWKEGNFDASLIGE</sequence>
<gene>
    <name evidence="1" type="ORF">H1P_420002</name>
</gene>
<proteinExistence type="predicted"/>
<organism evidence="1 2">
    <name type="scientific">Hyella patelloides LEGE 07179</name>
    <dbReference type="NCBI Taxonomy" id="945734"/>
    <lineage>
        <taxon>Bacteria</taxon>
        <taxon>Bacillati</taxon>
        <taxon>Cyanobacteriota</taxon>
        <taxon>Cyanophyceae</taxon>
        <taxon>Pleurocapsales</taxon>
        <taxon>Hyellaceae</taxon>
        <taxon>Hyella</taxon>
    </lineage>
</organism>
<dbReference type="RefSeq" id="WP_144865941.1">
    <property type="nucleotide sequence ID" value="NZ_LR213802.1"/>
</dbReference>
<keyword evidence="2" id="KW-1185">Reference proteome</keyword>
<protein>
    <submittedName>
        <fullName evidence="1">Uncharacterized protein</fullName>
    </submittedName>
</protein>
<dbReference type="OrthoDB" id="530474at2"/>
<dbReference type="InterPro" id="IPR054664">
    <property type="entry name" value="Alr0857-like"/>
</dbReference>
<dbReference type="AlphaFoldDB" id="A0A563VXQ5"/>
<dbReference type="Proteomes" id="UP000320055">
    <property type="component" value="Unassembled WGS sequence"/>
</dbReference>
<reference evidence="1 2" key="1">
    <citation type="submission" date="2019-01" db="EMBL/GenBank/DDBJ databases">
        <authorList>
            <person name="Brito A."/>
        </authorList>
    </citation>
    <scope>NUCLEOTIDE SEQUENCE [LARGE SCALE GENOMIC DNA]</scope>
    <source>
        <strain evidence="1">1</strain>
    </source>
</reference>